<feature type="compositionally biased region" description="Basic and acidic residues" evidence="1">
    <location>
        <begin position="81"/>
        <end position="106"/>
    </location>
</feature>
<proteinExistence type="predicted"/>
<comment type="caution">
    <text evidence="2">The sequence shown here is derived from an EMBL/GenBank/DDBJ whole genome shotgun (WGS) entry which is preliminary data.</text>
</comment>
<protein>
    <submittedName>
        <fullName evidence="2">8949_t:CDS:1</fullName>
    </submittedName>
</protein>
<organism evidence="2 3">
    <name type="scientific">Dentiscutata erythropus</name>
    <dbReference type="NCBI Taxonomy" id="1348616"/>
    <lineage>
        <taxon>Eukaryota</taxon>
        <taxon>Fungi</taxon>
        <taxon>Fungi incertae sedis</taxon>
        <taxon>Mucoromycota</taxon>
        <taxon>Glomeromycotina</taxon>
        <taxon>Glomeromycetes</taxon>
        <taxon>Diversisporales</taxon>
        <taxon>Gigasporaceae</taxon>
        <taxon>Dentiscutata</taxon>
    </lineage>
</organism>
<dbReference type="EMBL" id="CAJVPY010004206">
    <property type="protein sequence ID" value="CAG8613041.1"/>
    <property type="molecule type" value="Genomic_DNA"/>
</dbReference>
<dbReference type="AlphaFoldDB" id="A0A9N9CVB2"/>
<evidence type="ECO:0000256" key="1">
    <source>
        <dbReference type="SAM" id="MobiDB-lite"/>
    </source>
</evidence>
<keyword evidence="3" id="KW-1185">Reference proteome</keyword>
<reference evidence="2" key="1">
    <citation type="submission" date="2021-06" db="EMBL/GenBank/DDBJ databases">
        <authorList>
            <person name="Kallberg Y."/>
            <person name="Tangrot J."/>
            <person name="Rosling A."/>
        </authorList>
    </citation>
    <scope>NUCLEOTIDE SEQUENCE</scope>
    <source>
        <strain evidence="2">MA453B</strain>
    </source>
</reference>
<feature type="region of interest" description="Disordered" evidence="1">
    <location>
        <begin position="80"/>
        <end position="148"/>
    </location>
</feature>
<sequence>MWESNEHSMCVHITRKGKNETNDVRATRTANTARTTNNQGQQRIRRGIKSEYIDLEKVNEIWESGKENVLRNLSICKKRKESISEGSKKRKESILEGSKKRNKDDIEGGESFNKKRKTDIFTPSKNKKKDISKDLSSIDNVDSDIEYI</sequence>
<feature type="region of interest" description="Disordered" evidence="1">
    <location>
        <begin position="18"/>
        <end position="42"/>
    </location>
</feature>
<evidence type="ECO:0000313" key="3">
    <source>
        <dbReference type="Proteomes" id="UP000789405"/>
    </source>
</evidence>
<name>A0A9N9CVB2_9GLOM</name>
<accession>A0A9N9CVB2</accession>
<dbReference type="Proteomes" id="UP000789405">
    <property type="component" value="Unassembled WGS sequence"/>
</dbReference>
<evidence type="ECO:0000313" key="2">
    <source>
        <dbReference type="EMBL" id="CAG8613041.1"/>
    </source>
</evidence>
<gene>
    <name evidence="2" type="ORF">DERYTH_LOCUS8241</name>
</gene>
<feature type="compositionally biased region" description="Low complexity" evidence="1">
    <location>
        <begin position="27"/>
        <end position="38"/>
    </location>
</feature>